<dbReference type="Pfam" id="PF13455">
    <property type="entry name" value="MUG113"/>
    <property type="match status" value="1"/>
</dbReference>
<dbReference type="EMBL" id="DAAOEA010000001">
    <property type="protein sequence ID" value="HAD2649935.1"/>
    <property type="molecule type" value="Genomic_DNA"/>
</dbReference>
<name>A0A3Y9SJN2_SALET</name>
<reference evidence="2" key="2">
    <citation type="submission" date="2019-01" db="EMBL/GenBank/DDBJ databases">
        <authorList>
            <consortium name="NCBI Pathogen Detection Project"/>
        </authorList>
    </citation>
    <scope>NUCLEOTIDE SEQUENCE</scope>
    <source>
        <strain evidence="2">Salmonella enterica subsp. enterica</strain>
    </source>
</reference>
<comment type="caution">
    <text evidence="2">The sequence shown here is derived from an EMBL/GenBank/DDBJ whole genome shotgun (WGS) entry which is preliminary data.</text>
</comment>
<evidence type="ECO:0000259" key="1">
    <source>
        <dbReference type="SMART" id="SM00974"/>
    </source>
</evidence>
<evidence type="ECO:0000313" key="4">
    <source>
        <dbReference type="EMBL" id="HAD2683343.1"/>
    </source>
</evidence>
<accession>A0A3Y9SJN2</accession>
<reference evidence="2" key="1">
    <citation type="journal article" date="2018" name="Genome Biol.">
        <title>SKESA: strategic k-mer extension for scrupulous assemblies.</title>
        <authorList>
            <person name="Souvorov A."/>
            <person name="Agarwala R."/>
            <person name="Lipman D.J."/>
        </authorList>
    </citation>
    <scope>NUCLEOTIDE SEQUENCE</scope>
    <source>
        <strain evidence="2">Salmonella enterica subsp. enterica</strain>
    </source>
</reference>
<sequence length="162" mass="18262">MNQLEEKLQRMISLYKEDNCQKVPENIAELMELASEFSGMLKSSGVRSAFFVEMLMHGGLMATMRRVMEDQRKEPPQVYVLSSKKTGLTKIGYSSNIPQRIKSLGNSGPDCLKLECLIPGGRETENMLHRKFAAKRKHGEWFALSKDDIEGLKSVALTSDGY</sequence>
<dbReference type="InterPro" id="IPR018306">
    <property type="entry name" value="Phage_T5_Orf172_DNA-bd"/>
</dbReference>
<dbReference type="RefSeq" id="WP_001072462.1">
    <property type="nucleotide sequence ID" value="NZ_BAABRJ010000002.1"/>
</dbReference>
<dbReference type="AlphaFoldDB" id="A0A3Y9SJN2"/>
<protein>
    <submittedName>
        <fullName evidence="2">GIY-YIG nuclease family protein</fullName>
    </submittedName>
</protein>
<evidence type="ECO:0000313" key="2">
    <source>
        <dbReference type="EMBL" id="HAD2547845.1"/>
    </source>
</evidence>
<gene>
    <name evidence="2" type="ORF">G1H51_02230</name>
    <name evidence="4" type="ORF">G1H77_02230</name>
    <name evidence="3" type="ORF">G1I19_02230</name>
</gene>
<dbReference type="SMART" id="SM00974">
    <property type="entry name" value="T5orf172"/>
    <property type="match status" value="1"/>
</dbReference>
<dbReference type="EMBL" id="DAAOCX010000001">
    <property type="protein sequence ID" value="HAD2547845.1"/>
    <property type="molecule type" value="Genomic_DNA"/>
</dbReference>
<evidence type="ECO:0000313" key="3">
    <source>
        <dbReference type="EMBL" id="HAD2649935.1"/>
    </source>
</evidence>
<organism evidence="2">
    <name type="scientific">Salmonella enterica I</name>
    <dbReference type="NCBI Taxonomy" id="59201"/>
    <lineage>
        <taxon>Bacteria</taxon>
        <taxon>Pseudomonadati</taxon>
        <taxon>Pseudomonadota</taxon>
        <taxon>Gammaproteobacteria</taxon>
        <taxon>Enterobacterales</taxon>
        <taxon>Enterobacteriaceae</taxon>
        <taxon>Salmonella</taxon>
    </lineage>
</organism>
<proteinExistence type="predicted"/>
<feature type="domain" description="Bacteriophage T5 Orf172 DNA-binding" evidence="1">
    <location>
        <begin position="83"/>
        <end position="156"/>
    </location>
</feature>
<dbReference type="EMBL" id="DAAOEH010000001">
    <property type="protein sequence ID" value="HAD2683343.1"/>
    <property type="molecule type" value="Genomic_DNA"/>
</dbReference>